<keyword evidence="3" id="KW-1185">Reference proteome</keyword>
<reference evidence="2" key="1">
    <citation type="submission" date="2023-01" db="EMBL/GenBank/DDBJ databases">
        <title>Genome assembly of the deep-sea coral Lophelia pertusa.</title>
        <authorList>
            <person name="Herrera S."/>
            <person name="Cordes E."/>
        </authorList>
    </citation>
    <scope>NUCLEOTIDE SEQUENCE</scope>
    <source>
        <strain evidence="2">USNM1676648</strain>
        <tissue evidence="2">Polyp</tissue>
    </source>
</reference>
<sequence>ATFLDIHIRSEGCDDPEKSGRCGTALIEVNGKDHSHHKRGHNVVIVDAKTGVVLGSEGFDTYGDPNAGVRLRDYLNAINGDKIVLVATQDEASKYVLPALDALRRLGAKDPILVNFRGSFALAGYAKPNKPSWIIQVQHKRYKGPSEIFLKIPQMQSRQTGDKSVIIS</sequence>
<dbReference type="PANTHER" id="PTHR15535">
    <property type="entry name" value="TRANSMEMBRANE PROTEIN 2-RELATED"/>
    <property type="match status" value="1"/>
</dbReference>
<evidence type="ECO:0000313" key="3">
    <source>
        <dbReference type="Proteomes" id="UP001163046"/>
    </source>
</evidence>
<evidence type="ECO:0000259" key="1">
    <source>
        <dbReference type="Pfam" id="PF15711"/>
    </source>
</evidence>
<organism evidence="2 3">
    <name type="scientific">Desmophyllum pertusum</name>
    <dbReference type="NCBI Taxonomy" id="174260"/>
    <lineage>
        <taxon>Eukaryota</taxon>
        <taxon>Metazoa</taxon>
        <taxon>Cnidaria</taxon>
        <taxon>Anthozoa</taxon>
        <taxon>Hexacorallia</taxon>
        <taxon>Scleractinia</taxon>
        <taxon>Caryophylliina</taxon>
        <taxon>Caryophylliidae</taxon>
        <taxon>Desmophyllum</taxon>
    </lineage>
</organism>
<feature type="non-terminal residue" evidence="2">
    <location>
        <position position="168"/>
    </location>
</feature>
<evidence type="ECO:0000313" key="2">
    <source>
        <dbReference type="EMBL" id="KAJ7370812.1"/>
    </source>
</evidence>
<dbReference type="EMBL" id="MU826856">
    <property type="protein sequence ID" value="KAJ7370812.1"/>
    <property type="molecule type" value="Genomic_DNA"/>
</dbReference>
<name>A0A9X0CP15_9CNID</name>
<dbReference type="InterPro" id="IPR052252">
    <property type="entry name" value="CEMIP/CEMIP2"/>
</dbReference>
<gene>
    <name evidence="2" type="ORF">OS493_029803</name>
</gene>
<proteinExistence type="predicted"/>
<dbReference type="PROSITE" id="PS52031">
    <property type="entry name" value="GG_LECTIN"/>
    <property type="match status" value="1"/>
</dbReference>
<dbReference type="InterPro" id="IPR039477">
    <property type="entry name" value="ILEI/PANDER_dom"/>
</dbReference>
<accession>A0A9X0CP15</accession>
<dbReference type="Proteomes" id="UP001163046">
    <property type="component" value="Unassembled WGS sequence"/>
</dbReference>
<protein>
    <recommendedName>
        <fullName evidence="1">ILEI/PANDER domain-containing protein</fullName>
    </recommendedName>
</protein>
<comment type="caution">
    <text evidence="2">The sequence shown here is derived from an EMBL/GenBank/DDBJ whole genome shotgun (WGS) entry which is preliminary data.</text>
</comment>
<dbReference type="PANTHER" id="PTHR15535:SF28">
    <property type="entry name" value="ILEI_PANDER DOMAIN-CONTAINING PROTEIN"/>
    <property type="match status" value="1"/>
</dbReference>
<feature type="domain" description="ILEI/PANDER" evidence="1">
    <location>
        <begin position="39"/>
        <end position="125"/>
    </location>
</feature>
<dbReference type="Pfam" id="PF15711">
    <property type="entry name" value="ILEI"/>
    <property type="match status" value="1"/>
</dbReference>
<dbReference type="AlphaFoldDB" id="A0A9X0CP15"/>
<dbReference type="OrthoDB" id="120976at2759"/>